<keyword evidence="5" id="KW-1185">Reference proteome</keyword>
<comment type="domain">
    <text evidence="1">The VLRF1 domain mediates binding to the 60S ribosomal subunit.</text>
</comment>
<evidence type="ECO:0000256" key="1">
    <source>
        <dbReference type="PROSITE-ProRule" id="PRU01389"/>
    </source>
</evidence>
<evidence type="ECO:0000313" key="5">
    <source>
        <dbReference type="Proteomes" id="UP001642484"/>
    </source>
</evidence>
<comment type="caution">
    <text evidence="4">The sequence shown here is derived from an EMBL/GenBank/DDBJ whole genome shotgun (WGS) entry which is preliminary data.</text>
</comment>
<dbReference type="InterPro" id="IPR041175">
    <property type="entry name" value="VLRF1/Vms1"/>
</dbReference>
<evidence type="ECO:0000313" key="4">
    <source>
        <dbReference type="EMBL" id="CAK9117873.1"/>
    </source>
</evidence>
<proteinExistence type="inferred from homology"/>
<reference evidence="4 5" key="1">
    <citation type="submission" date="2024-02" db="EMBL/GenBank/DDBJ databases">
        <authorList>
            <person name="Chen Y."/>
            <person name="Shah S."/>
            <person name="Dougan E. K."/>
            <person name="Thang M."/>
            <person name="Chan C."/>
        </authorList>
    </citation>
    <scope>NUCLEOTIDE SEQUENCE [LARGE SCALE GENOMIC DNA]</scope>
</reference>
<keyword evidence="1" id="KW-0378">Hydrolase</keyword>
<feature type="domain" description="VLRF1" evidence="3">
    <location>
        <begin position="193"/>
        <end position="342"/>
    </location>
</feature>
<evidence type="ECO:0000256" key="2">
    <source>
        <dbReference type="SAM" id="MobiDB-lite"/>
    </source>
</evidence>
<feature type="compositionally biased region" description="Basic residues" evidence="2">
    <location>
        <begin position="391"/>
        <end position="401"/>
    </location>
</feature>
<dbReference type="Pfam" id="PF18826">
    <property type="entry name" value="bVLRF1"/>
    <property type="match status" value="1"/>
</dbReference>
<dbReference type="Proteomes" id="UP001642484">
    <property type="component" value="Unassembled WGS sequence"/>
</dbReference>
<organism evidence="4 5">
    <name type="scientific">Durusdinium trenchii</name>
    <dbReference type="NCBI Taxonomy" id="1381693"/>
    <lineage>
        <taxon>Eukaryota</taxon>
        <taxon>Sar</taxon>
        <taxon>Alveolata</taxon>
        <taxon>Dinophyceae</taxon>
        <taxon>Suessiales</taxon>
        <taxon>Symbiodiniaceae</taxon>
        <taxon>Durusdinium</taxon>
    </lineage>
</organism>
<feature type="active site" evidence="1">
    <location>
        <position position="245"/>
    </location>
</feature>
<protein>
    <recommendedName>
        <fullName evidence="3">VLRF1 domain-containing protein</fullName>
    </recommendedName>
</protein>
<name>A0ABP0SZW2_9DINO</name>
<accession>A0ABP0SZW2</accession>
<keyword evidence="1" id="KW-0963">Cytoplasm</keyword>
<keyword evidence="1" id="KW-0540">Nuclease</keyword>
<comment type="similarity">
    <text evidence="1">Belongs to the ANKZF1/VMS1 family.</text>
</comment>
<gene>
    <name evidence="4" type="ORF">CCMP2556_LOCUS55102</name>
</gene>
<sequence length="401" mass="44992">MASGPLLVCWLEDSDVPRWVLPASRGMQLDPGSRWLCYPAGRNTRRAVWMPGWAHRSKFSSVIVHGKFQLHQGSTGQPSLDGLRFKRVRLRDRSISDELRKADAHGVSVLPRSGHLVVAEQEVTWQLRPPPALRALYTTGTCKEEHYLQMLRELVGLLNFRAVSGAVRGVDGKDMRAATHGLQQCQAPPAVCELGAIAVLLLGAGRAALGLLRGLDQSGSDLQEHKVIKTYAVRGSEKKGTGRFQLFEDAKKRGRGCKSEGAKLRRQNAIRFFEKINAKFAEWGSELQRLRKEEPELSQGLCRAWPPSVVFFSGDLRLRRLLLDCKNPRCPLPDVSQALDAPERWNMSLISRREVFGSKSLDPTVTWIRAWRPCSAQHDSCVLGKSPRNQVKSRTRRTKPR</sequence>
<evidence type="ECO:0000259" key="3">
    <source>
        <dbReference type="PROSITE" id="PS52044"/>
    </source>
</evidence>
<dbReference type="PROSITE" id="PS52044">
    <property type="entry name" value="VLRF1"/>
    <property type="match status" value="1"/>
</dbReference>
<dbReference type="EMBL" id="CAXAMN010028839">
    <property type="protein sequence ID" value="CAK9117873.1"/>
    <property type="molecule type" value="Genomic_DNA"/>
</dbReference>
<feature type="region of interest" description="Disordered" evidence="2">
    <location>
        <begin position="382"/>
        <end position="401"/>
    </location>
</feature>
<keyword evidence="1" id="KW-0255">Endonuclease</keyword>